<feature type="non-terminal residue" evidence="1">
    <location>
        <position position="63"/>
    </location>
</feature>
<evidence type="ECO:0000313" key="2">
    <source>
        <dbReference type="Proteomes" id="UP000789901"/>
    </source>
</evidence>
<feature type="non-terminal residue" evidence="1">
    <location>
        <position position="1"/>
    </location>
</feature>
<accession>A0ABN7WM36</accession>
<evidence type="ECO:0000313" key="1">
    <source>
        <dbReference type="EMBL" id="CAG8835699.1"/>
    </source>
</evidence>
<comment type="caution">
    <text evidence="1">The sequence shown here is derived from an EMBL/GenBank/DDBJ whole genome shotgun (WGS) entry which is preliminary data.</text>
</comment>
<proteinExistence type="predicted"/>
<reference evidence="1 2" key="1">
    <citation type="submission" date="2021-06" db="EMBL/GenBank/DDBJ databases">
        <authorList>
            <person name="Kallberg Y."/>
            <person name="Tangrot J."/>
            <person name="Rosling A."/>
        </authorList>
    </citation>
    <scope>NUCLEOTIDE SEQUENCE [LARGE SCALE GENOMIC DNA]</scope>
    <source>
        <strain evidence="1 2">120-4 pot B 10/14</strain>
    </source>
</reference>
<dbReference type="Proteomes" id="UP000789901">
    <property type="component" value="Unassembled WGS sequence"/>
</dbReference>
<keyword evidence="2" id="KW-1185">Reference proteome</keyword>
<organism evidence="1 2">
    <name type="scientific">Gigaspora margarita</name>
    <dbReference type="NCBI Taxonomy" id="4874"/>
    <lineage>
        <taxon>Eukaryota</taxon>
        <taxon>Fungi</taxon>
        <taxon>Fungi incertae sedis</taxon>
        <taxon>Mucoromycota</taxon>
        <taxon>Glomeromycotina</taxon>
        <taxon>Glomeromycetes</taxon>
        <taxon>Diversisporales</taxon>
        <taxon>Gigasporaceae</taxon>
        <taxon>Gigaspora</taxon>
    </lineage>
</organism>
<gene>
    <name evidence="1" type="ORF">GMARGA_LOCUS32699</name>
</gene>
<dbReference type="EMBL" id="CAJVQB010051998">
    <property type="protein sequence ID" value="CAG8835699.1"/>
    <property type="molecule type" value="Genomic_DNA"/>
</dbReference>
<protein>
    <submittedName>
        <fullName evidence="1">81_t:CDS:1</fullName>
    </submittedName>
</protein>
<sequence>SNEFDNNISELNESNKLDEKLKIISEFMAADKFIQEHSIILPKAPDIRYKSKVISTQNLAQQH</sequence>
<name>A0ABN7WM36_GIGMA</name>